<evidence type="ECO:0000313" key="3">
    <source>
        <dbReference type="Proteomes" id="UP000320231"/>
    </source>
</evidence>
<dbReference type="InterPro" id="IPR003711">
    <property type="entry name" value="CarD-like/TRCF_RID"/>
</dbReference>
<dbReference type="SUPFAM" id="SSF141259">
    <property type="entry name" value="CarD-like"/>
    <property type="match status" value="1"/>
</dbReference>
<sequence length="72" mass="7931">METLEAGGQASEFLALSYADGAKLYVPVDSLHLISRYSGADDELAPLQAWFGSMEKPAAKLRRRSAIRLLNY</sequence>
<dbReference type="InterPro" id="IPR036101">
    <property type="entry name" value="CarD-like/TRCF_RID_sf"/>
</dbReference>
<organism evidence="2 3">
    <name type="scientific">Vreelandella sulfidaeris</name>
    <dbReference type="NCBI Taxonomy" id="115553"/>
    <lineage>
        <taxon>Bacteria</taxon>
        <taxon>Pseudomonadati</taxon>
        <taxon>Pseudomonadota</taxon>
        <taxon>Gammaproteobacteria</taxon>
        <taxon>Oceanospirillales</taxon>
        <taxon>Halomonadaceae</taxon>
        <taxon>Vreelandella</taxon>
    </lineage>
</organism>
<evidence type="ECO:0000259" key="1">
    <source>
        <dbReference type="SMART" id="SM01058"/>
    </source>
</evidence>
<dbReference type="AlphaFoldDB" id="A0A455U8H8"/>
<feature type="domain" description="CarD-like/TRCF RNAP-interacting" evidence="1">
    <location>
        <begin position="1"/>
        <end position="71"/>
    </location>
</feature>
<accession>A0A455U8H8</accession>
<dbReference type="KEGG" id="hsr:HSBAA_37720"/>
<dbReference type="Gene3D" id="2.40.10.170">
    <property type="match status" value="1"/>
</dbReference>
<dbReference type="SMART" id="SM01058">
    <property type="entry name" value="CarD_TRCF"/>
    <property type="match status" value="1"/>
</dbReference>
<dbReference type="Pfam" id="PF02559">
    <property type="entry name" value="CarD_TRCF_RID"/>
    <property type="match status" value="1"/>
</dbReference>
<name>A0A455U8H8_9GAMM</name>
<evidence type="ECO:0000313" key="2">
    <source>
        <dbReference type="EMBL" id="BBI62466.1"/>
    </source>
</evidence>
<reference evidence="2 3" key="1">
    <citation type="journal article" date="2019" name="Microbiol. Resour. Announc.">
        <title>Complete Genome Sequence of Halomonas sulfidaeris Strain Esulfide1 Isolated from a Metal Sulfide Rock at a Depth of 2,200 Meters, Obtained Using Nanopore Sequencing.</title>
        <authorList>
            <person name="Saito M."/>
            <person name="Nishigata A."/>
            <person name="Galipon J."/>
            <person name="Arakawa K."/>
        </authorList>
    </citation>
    <scope>NUCLEOTIDE SEQUENCE [LARGE SCALE GENOMIC DNA]</scope>
    <source>
        <strain evidence="2 3">ATCC BAA-803</strain>
    </source>
</reference>
<protein>
    <recommendedName>
        <fullName evidence="1">CarD-like/TRCF RNAP-interacting domain-containing protein</fullName>
    </recommendedName>
</protein>
<dbReference type="Proteomes" id="UP000320231">
    <property type="component" value="Chromosome"/>
</dbReference>
<proteinExistence type="predicted"/>
<gene>
    <name evidence="2" type="ORF">HSBAA_37720</name>
</gene>
<dbReference type="EMBL" id="AP019514">
    <property type="protein sequence ID" value="BBI62466.1"/>
    <property type="molecule type" value="Genomic_DNA"/>
</dbReference>